<comment type="caution">
    <text evidence="2">The sequence shown here is derived from an EMBL/GenBank/DDBJ whole genome shotgun (WGS) entry which is preliminary data.</text>
</comment>
<evidence type="ECO:0000256" key="1">
    <source>
        <dbReference type="SAM" id="MobiDB-lite"/>
    </source>
</evidence>
<organism evidence="2 3">
    <name type="scientific">Elysia crispata</name>
    <name type="common">lettuce slug</name>
    <dbReference type="NCBI Taxonomy" id="231223"/>
    <lineage>
        <taxon>Eukaryota</taxon>
        <taxon>Metazoa</taxon>
        <taxon>Spiralia</taxon>
        <taxon>Lophotrochozoa</taxon>
        <taxon>Mollusca</taxon>
        <taxon>Gastropoda</taxon>
        <taxon>Heterobranchia</taxon>
        <taxon>Euthyneura</taxon>
        <taxon>Panpulmonata</taxon>
        <taxon>Sacoglossa</taxon>
        <taxon>Placobranchoidea</taxon>
        <taxon>Plakobranchidae</taxon>
        <taxon>Elysia</taxon>
    </lineage>
</organism>
<protein>
    <submittedName>
        <fullName evidence="2">Uncharacterized protein</fullName>
    </submittedName>
</protein>
<dbReference type="Proteomes" id="UP001283361">
    <property type="component" value="Unassembled WGS sequence"/>
</dbReference>
<keyword evidence="3" id="KW-1185">Reference proteome</keyword>
<sequence length="163" mass="18239">MPPLPGYPPGLRWRVKTPCLQAALVVNQGGHDWLIKFHSTTAVRSVGSTCHTTVVLSSDHWAVLYRLNQQRRLERTKDEAVSSEDDVTRCVLHNNLTGQDTHVIGYLHLKSEVQDLSQIFELLPTDYYTKQMPGASGGQARRFPSTSGNSESNAQEQQLQLLL</sequence>
<evidence type="ECO:0000313" key="3">
    <source>
        <dbReference type="Proteomes" id="UP001283361"/>
    </source>
</evidence>
<accession>A0AAE1DQZ5</accession>
<reference evidence="2" key="1">
    <citation type="journal article" date="2023" name="G3 (Bethesda)">
        <title>A reference genome for the long-term kleptoplast-retaining sea slug Elysia crispata morphotype clarki.</title>
        <authorList>
            <person name="Eastman K.E."/>
            <person name="Pendleton A.L."/>
            <person name="Shaikh M.A."/>
            <person name="Suttiyut T."/>
            <person name="Ogas R."/>
            <person name="Tomko P."/>
            <person name="Gavelis G."/>
            <person name="Widhalm J.R."/>
            <person name="Wisecaver J.H."/>
        </authorList>
    </citation>
    <scope>NUCLEOTIDE SEQUENCE</scope>
    <source>
        <strain evidence="2">ECLA1</strain>
    </source>
</reference>
<proteinExistence type="predicted"/>
<dbReference type="AlphaFoldDB" id="A0AAE1DQZ5"/>
<dbReference type="EMBL" id="JAWDGP010002798">
    <property type="protein sequence ID" value="KAK3779851.1"/>
    <property type="molecule type" value="Genomic_DNA"/>
</dbReference>
<gene>
    <name evidence="2" type="ORF">RRG08_020196</name>
</gene>
<evidence type="ECO:0000313" key="2">
    <source>
        <dbReference type="EMBL" id="KAK3779851.1"/>
    </source>
</evidence>
<feature type="region of interest" description="Disordered" evidence="1">
    <location>
        <begin position="133"/>
        <end position="163"/>
    </location>
</feature>
<feature type="compositionally biased region" description="Polar residues" evidence="1">
    <location>
        <begin position="144"/>
        <end position="163"/>
    </location>
</feature>
<name>A0AAE1DQZ5_9GAST</name>